<name>A0ABS4HHJ8_9BACI</name>
<sequence>MRSKNGFTLIEVLFVLAIWSVILLISAPLHFSILEKQEEDKFMDTLEMDLLYMQSKSYGSRNYFRLTITDNKSYTIAKNSNRVNLVERRIPKGWEIDYLNLPVISFNYRGTIIDPGSFMIQTKNNNYKVTCPLGKGRCYIVKQ</sequence>
<organism evidence="4 5">
    <name type="scientific">Virgibacillus litoralis</name>
    <dbReference type="NCBI Taxonomy" id="578221"/>
    <lineage>
        <taxon>Bacteria</taxon>
        <taxon>Bacillati</taxon>
        <taxon>Bacillota</taxon>
        <taxon>Bacilli</taxon>
        <taxon>Bacillales</taxon>
        <taxon>Bacillaceae</taxon>
        <taxon>Virgibacillus</taxon>
    </lineage>
</organism>
<keyword evidence="2" id="KW-0178">Competence</keyword>
<proteinExistence type="predicted"/>
<dbReference type="Pfam" id="PF07963">
    <property type="entry name" value="N_methyl"/>
    <property type="match status" value="1"/>
</dbReference>
<protein>
    <submittedName>
        <fullName evidence="4">Competence protein ComGD</fullName>
    </submittedName>
</protein>
<gene>
    <name evidence="4" type="ORF">J2Z82_003315</name>
</gene>
<dbReference type="InterPro" id="IPR045584">
    <property type="entry name" value="Pilin-like"/>
</dbReference>
<evidence type="ECO:0000256" key="2">
    <source>
        <dbReference type="ARBA" id="ARBA00023287"/>
    </source>
</evidence>
<keyword evidence="3" id="KW-0812">Transmembrane</keyword>
<reference evidence="4 5" key="1">
    <citation type="submission" date="2021-03" db="EMBL/GenBank/DDBJ databases">
        <title>Genomic Encyclopedia of Type Strains, Phase IV (KMG-IV): sequencing the most valuable type-strain genomes for metagenomic binning, comparative biology and taxonomic classification.</title>
        <authorList>
            <person name="Goeker M."/>
        </authorList>
    </citation>
    <scope>NUCLEOTIDE SEQUENCE [LARGE SCALE GENOMIC DNA]</scope>
    <source>
        <strain evidence="4 5">DSM 21085</strain>
    </source>
</reference>
<keyword evidence="3" id="KW-1133">Transmembrane helix</keyword>
<keyword evidence="3" id="KW-0472">Membrane</keyword>
<evidence type="ECO:0000313" key="5">
    <source>
        <dbReference type="Proteomes" id="UP001519328"/>
    </source>
</evidence>
<dbReference type="NCBIfam" id="NF040982">
    <property type="entry name" value="ComGD"/>
    <property type="match status" value="1"/>
</dbReference>
<comment type="caution">
    <text evidence="4">The sequence shown here is derived from an EMBL/GenBank/DDBJ whole genome shotgun (WGS) entry which is preliminary data.</text>
</comment>
<dbReference type="InterPro" id="IPR016785">
    <property type="entry name" value="ComGD"/>
</dbReference>
<keyword evidence="5" id="KW-1185">Reference proteome</keyword>
<dbReference type="RefSeq" id="WP_209481849.1">
    <property type="nucleotide sequence ID" value="NZ_JAGGKK010000021.1"/>
</dbReference>
<dbReference type="NCBIfam" id="TIGR02532">
    <property type="entry name" value="IV_pilin_GFxxxE"/>
    <property type="match status" value="1"/>
</dbReference>
<dbReference type="SUPFAM" id="SSF54523">
    <property type="entry name" value="Pili subunits"/>
    <property type="match status" value="1"/>
</dbReference>
<dbReference type="InterPro" id="IPR012902">
    <property type="entry name" value="N_methyl_site"/>
</dbReference>
<evidence type="ECO:0000313" key="4">
    <source>
        <dbReference type="EMBL" id="MBP1950358.1"/>
    </source>
</evidence>
<evidence type="ECO:0000256" key="3">
    <source>
        <dbReference type="SAM" id="Phobius"/>
    </source>
</evidence>
<comment type="subcellular location">
    <subcellularLocation>
        <location evidence="1">Cell surface</location>
    </subcellularLocation>
</comment>
<dbReference type="Proteomes" id="UP001519328">
    <property type="component" value="Unassembled WGS sequence"/>
</dbReference>
<accession>A0ABS4HHJ8</accession>
<evidence type="ECO:0000256" key="1">
    <source>
        <dbReference type="ARBA" id="ARBA00004241"/>
    </source>
</evidence>
<dbReference type="PIRSF" id="PIRSF021292">
    <property type="entry name" value="Competence_ComGD"/>
    <property type="match status" value="1"/>
</dbReference>
<dbReference type="EMBL" id="JAGGKK010000021">
    <property type="protein sequence ID" value="MBP1950358.1"/>
    <property type="molecule type" value="Genomic_DNA"/>
</dbReference>
<feature type="transmembrane region" description="Helical" evidence="3">
    <location>
        <begin position="12"/>
        <end position="34"/>
    </location>
</feature>